<evidence type="ECO:0000256" key="1">
    <source>
        <dbReference type="SAM" id="MobiDB-lite"/>
    </source>
</evidence>
<dbReference type="AlphaFoldDB" id="A0A8B3RZN8"/>
<dbReference type="EMBL" id="RPGO01000033">
    <property type="protein sequence ID" value="RZB28944.1"/>
    <property type="molecule type" value="Genomic_DNA"/>
</dbReference>
<reference evidence="3" key="1">
    <citation type="submission" date="2019-01" db="EMBL/GenBank/DDBJ databases">
        <title>Anaerobic oxidation of ethane by archaea from a marine hydrocarbon seep.</title>
        <authorList>
            <person name="Musat F."/>
        </authorList>
    </citation>
    <scope>NUCLEOTIDE SEQUENCE [LARGE SCALE GENOMIC DNA]</scope>
</reference>
<feature type="compositionally biased region" description="Basic and acidic residues" evidence="1">
    <location>
        <begin position="1"/>
        <end position="12"/>
    </location>
</feature>
<proteinExistence type="predicted"/>
<feature type="region of interest" description="Disordered" evidence="1">
    <location>
        <begin position="1"/>
        <end position="53"/>
    </location>
</feature>
<accession>A0A8B3RZN8</accession>
<evidence type="ECO:0000313" key="3">
    <source>
        <dbReference type="Proteomes" id="UP000291831"/>
    </source>
</evidence>
<comment type="caution">
    <text evidence="2">The sequence shown here is derived from an EMBL/GenBank/DDBJ whole genome shotgun (WGS) entry which is preliminary data.</text>
</comment>
<name>A0A8B3RZN8_9EURY</name>
<protein>
    <submittedName>
        <fullName evidence="2">Uncharacterized protein</fullName>
    </submittedName>
</protein>
<gene>
    <name evidence="2" type="ORF">AEth_01548</name>
</gene>
<sequence>MMEKGNGDKRYAADQQGKSVSKQFKKKYREESSKTPLAEKPTSGQPKSIQMKHAAEVIELQACN</sequence>
<evidence type="ECO:0000313" key="2">
    <source>
        <dbReference type="EMBL" id="RZB28944.1"/>
    </source>
</evidence>
<organism evidence="2 3">
    <name type="scientific">Candidatus Argoarchaeum ethanivorans</name>
    <dbReference type="NCBI Taxonomy" id="2608793"/>
    <lineage>
        <taxon>Archaea</taxon>
        <taxon>Methanobacteriati</taxon>
        <taxon>Methanobacteriota</taxon>
        <taxon>Stenosarchaea group</taxon>
        <taxon>Methanomicrobia</taxon>
        <taxon>Methanosarcinales</taxon>
        <taxon>Methanosarcinales incertae sedis</taxon>
        <taxon>GOM Arc I cluster</taxon>
        <taxon>Candidatus Argoarchaeum</taxon>
    </lineage>
</organism>
<dbReference type="Proteomes" id="UP000291831">
    <property type="component" value="Unassembled WGS sequence"/>
</dbReference>